<dbReference type="GO" id="GO:0005737">
    <property type="term" value="C:cytoplasm"/>
    <property type="evidence" value="ECO:0007669"/>
    <property type="project" value="TreeGrafter"/>
</dbReference>
<dbReference type="GO" id="GO:0009231">
    <property type="term" value="P:riboflavin biosynthetic process"/>
    <property type="evidence" value="ECO:0007669"/>
    <property type="project" value="InterPro"/>
</dbReference>
<dbReference type="Proteomes" id="UP001151516">
    <property type="component" value="Unassembled WGS sequence"/>
</dbReference>
<dbReference type="GO" id="GO:0006751">
    <property type="term" value="P:glutathione catabolic process"/>
    <property type="evidence" value="ECO:0007669"/>
    <property type="project" value="TreeGrafter"/>
</dbReference>
<gene>
    <name evidence="3" type="primary">DUG3</name>
    <name evidence="3" type="ORF">IWW39_004769</name>
</gene>
<name>A0A9W8GGJ0_9FUNG</name>
<dbReference type="InterPro" id="IPR029055">
    <property type="entry name" value="Ntn_hydrolases_N"/>
</dbReference>
<evidence type="ECO:0000259" key="2">
    <source>
        <dbReference type="PROSITE" id="PS51278"/>
    </source>
</evidence>
<dbReference type="OrthoDB" id="14446at2759"/>
<feature type="domain" description="Glutamine amidotransferase type-2" evidence="2">
    <location>
        <begin position="138"/>
        <end position="439"/>
    </location>
</feature>
<dbReference type="InterPro" id="IPR052373">
    <property type="entry name" value="Gamma-glu_amide_hydrolase"/>
</dbReference>
<dbReference type="PROSITE" id="PS51278">
    <property type="entry name" value="GATASE_TYPE_2"/>
    <property type="match status" value="1"/>
</dbReference>
<keyword evidence="4" id="KW-1185">Reference proteome</keyword>
<dbReference type="CDD" id="cd01908">
    <property type="entry name" value="YafJ"/>
    <property type="match status" value="1"/>
</dbReference>
<keyword evidence="1 3" id="KW-0315">Glutamine amidotransferase</keyword>
<protein>
    <submittedName>
        <fullName evidence="3">Glutamine amidotransferase subunit</fullName>
    </submittedName>
</protein>
<dbReference type="GO" id="GO:0061672">
    <property type="term" value="C:glutathione hydrolase complex"/>
    <property type="evidence" value="ECO:0007669"/>
    <property type="project" value="TreeGrafter"/>
</dbReference>
<evidence type="ECO:0000313" key="3">
    <source>
        <dbReference type="EMBL" id="KAJ2684669.1"/>
    </source>
</evidence>
<evidence type="ECO:0000256" key="1">
    <source>
        <dbReference type="ARBA" id="ARBA00022962"/>
    </source>
</evidence>
<evidence type="ECO:0000313" key="4">
    <source>
        <dbReference type="Proteomes" id="UP001151516"/>
    </source>
</evidence>
<dbReference type="Gene3D" id="3.60.20.10">
    <property type="entry name" value="Glutamine Phosphoribosylpyrophosphate, subunit 1, domain 1"/>
    <property type="match status" value="1"/>
</dbReference>
<dbReference type="EMBL" id="JANBTX010000195">
    <property type="protein sequence ID" value="KAJ2684669.1"/>
    <property type="molecule type" value="Genomic_DNA"/>
</dbReference>
<dbReference type="AlphaFoldDB" id="A0A9W8GGJ0"/>
<dbReference type="GO" id="GO:0008242">
    <property type="term" value="F:omega peptidase activity"/>
    <property type="evidence" value="ECO:0007669"/>
    <property type="project" value="TreeGrafter"/>
</dbReference>
<reference evidence="3" key="1">
    <citation type="submission" date="2022-07" db="EMBL/GenBank/DDBJ databases">
        <title>Phylogenomic reconstructions and comparative analyses of Kickxellomycotina fungi.</title>
        <authorList>
            <person name="Reynolds N.K."/>
            <person name="Stajich J.E."/>
            <person name="Barry K."/>
            <person name="Grigoriev I.V."/>
            <person name="Crous P."/>
            <person name="Smith M.E."/>
        </authorList>
    </citation>
    <scope>NUCLEOTIDE SEQUENCE</scope>
    <source>
        <strain evidence="3">CBS 109367</strain>
    </source>
</reference>
<sequence length="439" mass="50409">MPPVFLREIDKEAVQRNKPRIAIVYSVENWDVVERLVNELRYEFRDTYHISALSVKTSQSQSIHEVPHHIRRHYSRCQVVYAIGVVYKSSPHFEPRLMDSLSRRLGALDNLPRLFVPVIDCILVRESKEQIEEDMQKCSNSPILLADLLTRPAHSIIMQSFNCKLRVDLRRPMNGDGFGIGWYDDEPQTPGCIFTSTLPAWSNLNLQRLAEKIKSALVFAHVRATTGETATSESNCHPWQFGNLMWMHNGNIGGFESIKRRLQNALSEEIYLTIQGTTDSEHAFALFLNMLQEGGSLKRTEFSYQELRRAMLATIAQLNVWLDEAGVEETSLMNFAVTDGQSVVCTRYITSYDMEGASLYYSSGSEFRSEADSGQYRMIKANKREDVVVVASEPLTYERSDWMVIPTNTLLVITPKLNVHLYPIHDKYWNPHRQRTVPR</sequence>
<dbReference type="Gene3D" id="3.40.50.960">
    <property type="entry name" value="Lumazine/riboflavin synthase"/>
    <property type="match status" value="1"/>
</dbReference>
<organism evidence="3 4">
    <name type="scientific">Coemansia spiralis</name>
    <dbReference type="NCBI Taxonomy" id="417178"/>
    <lineage>
        <taxon>Eukaryota</taxon>
        <taxon>Fungi</taxon>
        <taxon>Fungi incertae sedis</taxon>
        <taxon>Zoopagomycota</taxon>
        <taxon>Kickxellomycotina</taxon>
        <taxon>Kickxellomycetes</taxon>
        <taxon>Kickxellales</taxon>
        <taxon>Kickxellaceae</taxon>
        <taxon>Coemansia</taxon>
    </lineage>
</organism>
<dbReference type="PANTHER" id="PTHR43187:SF1">
    <property type="entry name" value="GLUTAMINE AMIDOTRANSFERASE DUG3-RELATED"/>
    <property type="match status" value="1"/>
</dbReference>
<dbReference type="PANTHER" id="PTHR43187">
    <property type="entry name" value="GLUTAMINE AMIDOTRANSFERASE DUG3-RELATED"/>
    <property type="match status" value="1"/>
</dbReference>
<accession>A0A9W8GGJ0</accession>
<dbReference type="InterPro" id="IPR026869">
    <property type="entry name" value="EgtC-like"/>
</dbReference>
<proteinExistence type="predicted"/>
<dbReference type="SUPFAM" id="SSF56235">
    <property type="entry name" value="N-terminal nucleophile aminohydrolases (Ntn hydrolases)"/>
    <property type="match status" value="1"/>
</dbReference>
<dbReference type="Pfam" id="PF13230">
    <property type="entry name" value="GATase_4"/>
    <property type="match status" value="1"/>
</dbReference>
<dbReference type="GO" id="GO:0009349">
    <property type="term" value="C:riboflavin synthase complex"/>
    <property type="evidence" value="ECO:0007669"/>
    <property type="project" value="InterPro"/>
</dbReference>
<dbReference type="InterPro" id="IPR017932">
    <property type="entry name" value="GATase_2_dom"/>
</dbReference>
<dbReference type="InterPro" id="IPR036467">
    <property type="entry name" value="LS/RS_sf"/>
</dbReference>
<comment type="caution">
    <text evidence="3">The sequence shown here is derived from an EMBL/GenBank/DDBJ whole genome shotgun (WGS) entry which is preliminary data.</text>
</comment>